<reference evidence="1" key="2">
    <citation type="journal article" date="2020" name="Nat. Commun.">
        <title>Large-scale genome sequencing of mycorrhizal fungi provides insights into the early evolution of symbiotic traits.</title>
        <authorList>
            <person name="Miyauchi S."/>
            <person name="Kiss E."/>
            <person name="Kuo A."/>
            <person name="Drula E."/>
            <person name="Kohler A."/>
            <person name="Sanchez-Garcia M."/>
            <person name="Morin E."/>
            <person name="Andreopoulos B."/>
            <person name="Barry K.W."/>
            <person name="Bonito G."/>
            <person name="Buee M."/>
            <person name="Carver A."/>
            <person name="Chen C."/>
            <person name="Cichocki N."/>
            <person name="Clum A."/>
            <person name="Culley D."/>
            <person name="Crous P.W."/>
            <person name="Fauchery L."/>
            <person name="Girlanda M."/>
            <person name="Hayes R.D."/>
            <person name="Keri Z."/>
            <person name="LaButti K."/>
            <person name="Lipzen A."/>
            <person name="Lombard V."/>
            <person name="Magnuson J."/>
            <person name="Maillard F."/>
            <person name="Murat C."/>
            <person name="Nolan M."/>
            <person name="Ohm R.A."/>
            <person name="Pangilinan J."/>
            <person name="Pereira M.F."/>
            <person name="Perotto S."/>
            <person name="Peter M."/>
            <person name="Pfister S."/>
            <person name="Riley R."/>
            <person name="Sitrit Y."/>
            <person name="Stielow J.B."/>
            <person name="Szollosi G."/>
            <person name="Zifcakova L."/>
            <person name="Stursova M."/>
            <person name="Spatafora J.W."/>
            <person name="Tedersoo L."/>
            <person name="Vaario L.M."/>
            <person name="Yamada A."/>
            <person name="Yan M."/>
            <person name="Wang P."/>
            <person name="Xu J."/>
            <person name="Bruns T."/>
            <person name="Baldrian P."/>
            <person name="Vilgalys R."/>
            <person name="Dunand C."/>
            <person name="Henrissat B."/>
            <person name="Grigoriev I.V."/>
            <person name="Hibbett D."/>
            <person name="Nagy L.G."/>
            <person name="Martin F.M."/>
        </authorList>
    </citation>
    <scope>NUCLEOTIDE SEQUENCE</scope>
    <source>
        <strain evidence="1">P2</strain>
    </source>
</reference>
<proteinExistence type="predicted"/>
<sequence length="132" mass="14836">MLDHSSNARSVNSRGRIKPGNSPGGSWFISPTFDFENPHLSICRFSPSNHVHKWSTPESIIQGNKNYRLPEAVGIAASHALQQQGAPSRLAMFPDGNHRVLNHGNSLKWHYEVFRWLNQFVGKDNANQKCSD</sequence>
<dbReference type="EMBL" id="MU117993">
    <property type="protein sequence ID" value="KAF9649812.1"/>
    <property type="molecule type" value="Genomic_DNA"/>
</dbReference>
<evidence type="ECO:0000313" key="1">
    <source>
        <dbReference type="EMBL" id="KAF9649812.1"/>
    </source>
</evidence>
<evidence type="ECO:0000313" key="2">
    <source>
        <dbReference type="Proteomes" id="UP000886501"/>
    </source>
</evidence>
<name>A0ACB6ZJN1_THEGA</name>
<gene>
    <name evidence="1" type="ORF">BDM02DRAFT_3186025</name>
</gene>
<protein>
    <submittedName>
        <fullName evidence="1">Uncharacterized protein</fullName>
    </submittedName>
</protein>
<organism evidence="1 2">
    <name type="scientific">Thelephora ganbajun</name>
    <name type="common">Ganba fungus</name>
    <dbReference type="NCBI Taxonomy" id="370292"/>
    <lineage>
        <taxon>Eukaryota</taxon>
        <taxon>Fungi</taxon>
        <taxon>Dikarya</taxon>
        <taxon>Basidiomycota</taxon>
        <taxon>Agaricomycotina</taxon>
        <taxon>Agaricomycetes</taxon>
        <taxon>Thelephorales</taxon>
        <taxon>Thelephoraceae</taxon>
        <taxon>Thelephora</taxon>
    </lineage>
</organism>
<comment type="caution">
    <text evidence="1">The sequence shown here is derived from an EMBL/GenBank/DDBJ whole genome shotgun (WGS) entry which is preliminary data.</text>
</comment>
<dbReference type="Proteomes" id="UP000886501">
    <property type="component" value="Unassembled WGS sequence"/>
</dbReference>
<keyword evidence="2" id="KW-1185">Reference proteome</keyword>
<accession>A0ACB6ZJN1</accession>
<reference evidence="1" key="1">
    <citation type="submission" date="2019-10" db="EMBL/GenBank/DDBJ databases">
        <authorList>
            <consortium name="DOE Joint Genome Institute"/>
            <person name="Kuo A."/>
            <person name="Miyauchi S."/>
            <person name="Kiss E."/>
            <person name="Drula E."/>
            <person name="Kohler A."/>
            <person name="Sanchez-Garcia M."/>
            <person name="Andreopoulos B."/>
            <person name="Barry K.W."/>
            <person name="Bonito G."/>
            <person name="Buee M."/>
            <person name="Carver A."/>
            <person name="Chen C."/>
            <person name="Cichocki N."/>
            <person name="Clum A."/>
            <person name="Culley D."/>
            <person name="Crous P.W."/>
            <person name="Fauchery L."/>
            <person name="Girlanda M."/>
            <person name="Hayes R."/>
            <person name="Keri Z."/>
            <person name="Labutti K."/>
            <person name="Lipzen A."/>
            <person name="Lombard V."/>
            <person name="Magnuson J."/>
            <person name="Maillard F."/>
            <person name="Morin E."/>
            <person name="Murat C."/>
            <person name="Nolan M."/>
            <person name="Ohm R."/>
            <person name="Pangilinan J."/>
            <person name="Pereira M."/>
            <person name="Perotto S."/>
            <person name="Peter M."/>
            <person name="Riley R."/>
            <person name="Sitrit Y."/>
            <person name="Stielow B."/>
            <person name="Szollosi G."/>
            <person name="Zifcakova L."/>
            <person name="Stursova M."/>
            <person name="Spatafora J.W."/>
            <person name="Tedersoo L."/>
            <person name="Vaario L.-M."/>
            <person name="Yamada A."/>
            <person name="Yan M."/>
            <person name="Wang P."/>
            <person name="Xu J."/>
            <person name="Bruns T."/>
            <person name="Baldrian P."/>
            <person name="Vilgalys R."/>
            <person name="Henrissat B."/>
            <person name="Grigoriev I.V."/>
            <person name="Hibbett D."/>
            <person name="Nagy L.G."/>
            <person name="Martin F.M."/>
        </authorList>
    </citation>
    <scope>NUCLEOTIDE SEQUENCE</scope>
    <source>
        <strain evidence="1">P2</strain>
    </source>
</reference>